<proteinExistence type="predicted"/>
<sequence length="383" mass="42248">MVATIEKAEPALILKHSWARAITLQGREPSIDNRKGCTIVRIVGNYFPGARVLLANGDREFVITHSRIDRGDNFPGVARSAPPKSRCLPVPQSYIAIRSSASPEPKFVHEQARVRLYVWSHMDRGQVELEQDEELECRCSWSSRPPATKSHKLLLEAGRDDVFWIGQQQNVGGLEAVVDHIIPVEEDELGAAHAPRRRCIDKAVHRCWKRGCTRRRERGGVATYVGEEGPRLMALRHGRSTRQRARLRPGAGERIHVYEQAQRPVPSCLRYGLALPHTSNAAQLPSKSQHIMWLGHGDFPLPSLPSPPATHLSRIARPPPGCPPSPCPRIALPPTAGPARYALRLRALTPGSPSRLADAAINGCQFGGSHLAARRCASGTPRF</sequence>
<dbReference type="EMBL" id="JACEFO010001065">
    <property type="protein sequence ID" value="KAF8748722.1"/>
    <property type="molecule type" value="Genomic_DNA"/>
</dbReference>
<dbReference type="Proteomes" id="UP000636709">
    <property type="component" value="Unassembled WGS sequence"/>
</dbReference>
<evidence type="ECO:0000313" key="1">
    <source>
        <dbReference type="EMBL" id="KAF8748722.1"/>
    </source>
</evidence>
<dbReference type="AlphaFoldDB" id="A0A835FE75"/>
<organism evidence="1 2">
    <name type="scientific">Digitaria exilis</name>
    <dbReference type="NCBI Taxonomy" id="1010633"/>
    <lineage>
        <taxon>Eukaryota</taxon>
        <taxon>Viridiplantae</taxon>
        <taxon>Streptophyta</taxon>
        <taxon>Embryophyta</taxon>
        <taxon>Tracheophyta</taxon>
        <taxon>Spermatophyta</taxon>
        <taxon>Magnoliopsida</taxon>
        <taxon>Liliopsida</taxon>
        <taxon>Poales</taxon>
        <taxon>Poaceae</taxon>
        <taxon>PACMAD clade</taxon>
        <taxon>Panicoideae</taxon>
        <taxon>Panicodae</taxon>
        <taxon>Paniceae</taxon>
        <taxon>Anthephorinae</taxon>
        <taxon>Digitaria</taxon>
    </lineage>
</organism>
<comment type="caution">
    <text evidence="1">The sequence shown here is derived from an EMBL/GenBank/DDBJ whole genome shotgun (WGS) entry which is preliminary data.</text>
</comment>
<evidence type="ECO:0000313" key="2">
    <source>
        <dbReference type="Proteomes" id="UP000636709"/>
    </source>
</evidence>
<keyword evidence="2" id="KW-1185">Reference proteome</keyword>
<name>A0A835FE75_9POAL</name>
<accession>A0A835FE75</accession>
<reference evidence="1" key="1">
    <citation type="submission" date="2020-07" db="EMBL/GenBank/DDBJ databases">
        <title>Genome sequence and genetic diversity analysis of an under-domesticated orphan crop, white fonio (Digitaria exilis).</title>
        <authorList>
            <person name="Bennetzen J.L."/>
            <person name="Chen S."/>
            <person name="Ma X."/>
            <person name="Wang X."/>
            <person name="Yssel A.E.J."/>
            <person name="Chaluvadi S.R."/>
            <person name="Johnson M."/>
            <person name="Gangashetty P."/>
            <person name="Hamidou F."/>
            <person name="Sanogo M.D."/>
            <person name="Zwaenepoel A."/>
            <person name="Wallace J."/>
            <person name="Van De Peer Y."/>
            <person name="Van Deynze A."/>
        </authorList>
    </citation>
    <scope>NUCLEOTIDE SEQUENCE</scope>
    <source>
        <tissue evidence="1">Leaves</tissue>
    </source>
</reference>
<protein>
    <submittedName>
        <fullName evidence="1">Uncharacterized protein</fullName>
    </submittedName>
</protein>
<gene>
    <name evidence="1" type="ORF">HU200_012849</name>
</gene>